<gene>
    <name evidence="1" type="ORF">AVEN_158421_1</name>
</gene>
<proteinExistence type="predicted"/>
<evidence type="ECO:0000313" key="1">
    <source>
        <dbReference type="EMBL" id="GBM84454.1"/>
    </source>
</evidence>
<dbReference type="AlphaFoldDB" id="A0A4Y2J3I4"/>
<comment type="caution">
    <text evidence="1">The sequence shown here is derived from an EMBL/GenBank/DDBJ whole genome shotgun (WGS) entry which is preliminary data.</text>
</comment>
<evidence type="ECO:0000313" key="2">
    <source>
        <dbReference type="Proteomes" id="UP000499080"/>
    </source>
</evidence>
<keyword evidence="2" id="KW-1185">Reference proteome</keyword>
<dbReference type="EMBL" id="BGPR01003161">
    <property type="protein sequence ID" value="GBM84454.1"/>
    <property type="molecule type" value="Genomic_DNA"/>
</dbReference>
<dbReference type="Proteomes" id="UP000499080">
    <property type="component" value="Unassembled WGS sequence"/>
</dbReference>
<accession>A0A4Y2J3I4</accession>
<organism evidence="1 2">
    <name type="scientific">Araneus ventricosus</name>
    <name type="common">Orbweaver spider</name>
    <name type="synonym">Epeira ventricosa</name>
    <dbReference type="NCBI Taxonomy" id="182803"/>
    <lineage>
        <taxon>Eukaryota</taxon>
        <taxon>Metazoa</taxon>
        <taxon>Ecdysozoa</taxon>
        <taxon>Arthropoda</taxon>
        <taxon>Chelicerata</taxon>
        <taxon>Arachnida</taxon>
        <taxon>Araneae</taxon>
        <taxon>Araneomorphae</taxon>
        <taxon>Entelegynae</taxon>
        <taxon>Araneoidea</taxon>
        <taxon>Araneidae</taxon>
        <taxon>Araneus</taxon>
    </lineage>
</organism>
<reference evidence="1 2" key="1">
    <citation type="journal article" date="2019" name="Sci. Rep.">
        <title>Orb-weaving spider Araneus ventricosus genome elucidates the spidroin gene catalogue.</title>
        <authorList>
            <person name="Kono N."/>
            <person name="Nakamura H."/>
            <person name="Ohtoshi R."/>
            <person name="Moran D.A.P."/>
            <person name="Shinohara A."/>
            <person name="Yoshida Y."/>
            <person name="Fujiwara M."/>
            <person name="Mori M."/>
            <person name="Tomita M."/>
            <person name="Arakawa K."/>
        </authorList>
    </citation>
    <scope>NUCLEOTIDE SEQUENCE [LARGE SCALE GENOMIC DNA]</scope>
</reference>
<protein>
    <recommendedName>
        <fullName evidence="3">RNase H type-1 domain-containing protein</fullName>
    </recommendedName>
</protein>
<sequence length="113" mass="12358">MVLSLGGGLDGLIDINNLDSHLLLSQINLNTRILDILEKLKNNAFEVCTDGSKIAGGVEFSVCILKDRIQQNISSYKLNTDNTVFQAELAAAWAAETNDKIKIFQIVSHPSMP</sequence>
<name>A0A4Y2J3I4_ARAVE</name>
<evidence type="ECO:0008006" key="3">
    <source>
        <dbReference type="Google" id="ProtNLM"/>
    </source>
</evidence>